<organism evidence="10 11">
    <name type="scientific">Desulfobacula phenolica</name>
    <dbReference type="NCBI Taxonomy" id="90732"/>
    <lineage>
        <taxon>Bacteria</taxon>
        <taxon>Pseudomonadati</taxon>
        <taxon>Thermodesulfobacteriota</taxon>
        <taxon>Desulfobacteria</taxon>
        <taxon>Desulfobacterales</taxon>
        <taxon>Desulfobacteraceae</taxon>
        <taxon>Desulfobacula</taxon>
    </lineage>
</organism>
<feature type="domain" description="4Fe-4S ferredoxin-type" evidence="9">
    <location>
        <begin position="42"/>
        <end position="76"/>
    </location>
</feature>
<dbReference type="Pfam" id="PF12838">
    <property type="entry name" value="Fer4_7"/>
    <property type="match status" value="2"/>
</dbReference>
<accession>A0A1H2DLZ2</accession>
<dbReference type="PROSITE" id="PS00198">
    <property type="entry name" value="4FE4S_FER_1"/>
    <property type="match status" value="2"/>
</dbReference>
<dbReference type="Proteomes" id="UP000199608">
    <property type="component" value="Unassembled WGS sequence"/>
</dbReference>
<keyword evidence="8" id="KW-0411">Iron-sulfur</keyword>
<dbReference type="SUPFAM" id="SSF51905">
    <property type="entry name" value="FAD/NAD(P)-binding domain"/>
    <property type="match status" value="2"/>
</dbReference>
<evidence type="ECO:0000313" key="11">
    <source>
        <dbReference type="Proteomes" id="UP000199608"/>
    </source>
</evidence>
<evidence type="ECO:0000259" key="9">
    <source>
        <dbReference type="PROSITE" id="PS51379"/>
    </source>
</evidence>
<sequence>MDKCIACGECTKKCPGKTPDEFNEGLDKRKAIYVPYPQAVPLKYVIDPSKCLKILKDKCGTCAKVCPAGAINYDDKEENLTLSVGSVIMAAGFKPFDPSGLDNYQYSKFPNVVTSIEFERILSAGGPTHGHIECYPDKTEPKKIAWLQCVGSRDQNKCDNKYCSSVCCMYAVKEAMMAKDHIHGEFEASIFLMDMRTYGKDFEKYYERAKDDGVRFVRSRIHTITEDKNNGLVCTYVNEDGKNIEETFDMMVLSVGMETPHDLVQTVKDMGIELNANNFVVTSGFSPVETSRKGFYVCGALQEPKDIPLAVMEASAAACDAGTSLSPSRGSLTRTKEYPAEVDVVSEDPRVGVFVCNCGTNIGGIVDVPAVAEYARTLPNVAFVEENMFTCSQDTQDKMKKVIEENHLNRIVVAACTPRTHEALFQETLRDSGLNKYLVEMANIRNQCSWVHSKEPELATAKSKDLVRIAVAKATLMRPLPQPSVGVVQKGLVIGGGVAGITAALGLARQGFFTTLVEKNDVLGGNALSLNHTWNGESITQNVRALISEVQEHPMIDVFTGTSVSTTSGFIGNFSTTIATGEQEQVIEHGAIIVATGAKERKPTEYLYGEDDRVLTHLELDRKIATDDAFVKNTDTAVFIQCVGSREPERPYCSKVCCTHSVKSALAFKELNPDMEVYIIYRDIRTYGQREELYKEARDKGVIFIRYSHDKKPVVKTQDNEVLVRVKDHVLDLDLEISTDLVVLASAIVPEDNSALAQMFKLSLNDDNFFMEAHAKLRPVDFATDGIFLAGMAHYPKPIEESISQAKAAVSRATVVLSKETVTVDGVVSQVNEALCRGCCACEEACAFGAITVNEQENGVKIATVQQALCKGCGGCAAACPTGAASVFHYDNEVLAMVETALEQ</sequence>
<evidence type="ECO:0000256" key="4">
    <source>
        <dbReference type="ARBA" id="ARBA00022723"/>
    </source>
</evidence>
<dbReference type="PANTHER" id="PTHR43498">
    <property type="entry name" value="FERREDOXIN:COB-COM HETERODISULFIDE REDUCTASE SUBUNIT A"/>
    <property type="match status" value="1"/>
</dbReference>
<keyword evidence="7" id="KW-0408">Iron</keyword>
<comment type="similarity">
    <text evidence="2">Belongs to the HdrA family.</text>
</comment>
<gene>
    <name evidence="10" type="ORF">SAMN04487931_10164</name>
</gene>
<evidence type="ECO:0000256" key="3">
    <source>
        <dbReference type="ARBA" id="ARBA00022485"/>
    </source>
</evidence>
<dbReference type="GO" id="GO:0046872">
    <property type="term" value="F:metal ion binding"/>
    <property type="evidence" value="ECO:0007669"/>
    <property type="project" value="UniProtKB-KW"/>
</dbReference>
<evidence type="ECO:0000256" key="7">
    <source>
        <dbReference type="ARBA" id="ARBA00023004"/>
    </source>
</evidence>
<dbReference type="AlphaFoldDB" id="A0A1H2DLZ2"/>
<proteinExistence type="inferred from homology"/>
<dbReference type="PRINTS" id="PR00469">
    <property type="entry name" value="PNDRDTASEII"/>
</dbReference>
<dbReference type="SUPFAM" id="SSF54862">
    <property type="entry name" value="4Fe-4S ferredoxins"/>
    <property type="match status" value="2"/>
</dbReference>
<dbReference type="GO" id="GO:0051539">
    <property type="term" value="F:4 iron, 4 sulfur cluster binding"/>
    <property type="evidence" value="ECO:0007669"/>
    <property type="project" value="UniProtKB-KW"/>
</dbReference>
<keyword evidence="4" id="KW-0479">Metal-binding</keyword>
<dbReference type="InterPro" id="IPR039650">
    <property type="entry name" value="HdrA-like"/>
</dbReference>
<feature type="domain" description="4Fe-4S ferredoxin-type" evidence="9">
    <location>
        <begin position="861"/>
        <end position="890"/>
    </location>
</feature>
<feature type="domain" description="4Fe-4S ferredoxin-type" evidence="9">
    <location>
        <begin position="827"/>
        <end position="856"/>
    </location>
</feature>
<dbReference type="InterPro" id="IPR017900">
    <property type="entry name" value="4Fe4S_Fe_S_CS"/>
</dbReference>
<dbReference type="Gene3D" id="3.30.70.20">
    <property type="match status" value="2"/>
</dbReference>
<dbReference type="PANTHER" id="PTHR43498:SF1">
    <property type="entry name" value="COB--COM HETERODISULFIDE REDUCTASE IRON-SULFUR SUBUNIT A"/>
    <property type="match status" value="1"/>
</dbReference>
<keyword evidence="6" id="KW-0560">Oxidoreductase</keyword>
<evidence type="ECO:0000256" key="2">
    <source>
        <dbReference type="ARBA" id="ARBA00006561"/>
    </source>
</evidence>
<feature type="domain" description="4Fe-4S ferredoxin-type" evidence="9">
    <location>
        <begin position="1"/>
        <end position="25"/>
    </location>
</feature>
<dbReference type="Gene3D" id="3.50.50.60">
    <property type="entry name" value="FAD/NAD(P)-binding domain"/>
    <property type="match status" value="3"/>
</dbReference>
<dbReference type="InterPro" id="IPR023753">
    <property type="entry name" value="FAD/NAD-binding_dom"/>
</dbReference>
<keyword evidence="11" id="KW-1185">Reference proteome</keyword>
<dbReference type="InterPro" id="IPR036188">
    <property type="entry name" value="FAD/NAD-bd_sf"/>
</dbReference>
<keyword evidence="3" id="KW-0004">4Fe-4S</keyword>
<name>A0A1H2DLZ2_9BACT</name>
<dbReference type="InterPro" id="IPR017896">
    <property type="entry name" value="4Fe4S_Fe-S-bd"/>
</dbReference>
<evidence type="ECO:0000256" key="8">
    <source>
        <dbReference type="ARBA" id="ARBA00023014"/>
    </source>
</evidence>
<evidence type="ECO:0000256" key="5">
    <source>
        <dbReference type="ARBA" id="ARBA00022827"/>
    </source>
</evidence>
<keyword evidence="5" id="KW-0274">FAD</keyword>
<evidence type="ECO:0000313" key="10">
    <source>
        <dbReference type="EMBL" id="SDT83930.1"/>
    </source>
</evidence>
<evidence type="ECO:0000256" key="1">
    <source>
        <dbReference type="ARBA" id="ARBA00001974"/>
    </source>
</evidence>
<reference evidence="11" key="1">
    <citation type="submission" date="2016-10" db="EMBL/GenBank/DDBJ databases">
        <authorList>
            <person name="Varghese N."/>
            <person name="Submissions S."/>
        </authorList>
    </citation>
    <scope>NUCLEOTIDE SEQUENCE [LARGE SCALE GENOMIC DNA]</scope>
    <source>
        <strain evidence="11">DSM 3384</strain>
    </source>
</reference>
<dbReference type="GO" id="GO:0016491">
    <property type="term" value="F:oxidoreductase activity"/>
    <property type="evidence" value="ECO:0007669"/>
    <property type="project" value="UniProtKB-KW"/>
</dbReference>
<dbReference type="Pfam" id="PF07992">
    <property type="entry name" value="Pyr_redox_2"/>
    <property type="match status" value="2"/>
</dbReference>
<evidence type="ECO:0000256" key="6">
    <source>
        <dbReference type="ARBA" id="ARBA00023002"/>
    </source>
</evidence>
<dbReference type="EMBL" id="FNLL01000001">
    <property type="protein sequence ID" value="SDT83930.1"/>
    <property type="molecule type" value="Genomic_DNA"/>
</dbReference>
<keyword evidence="5" id="KW-0285">Flavoprotein</keyword>
<comment type="cofactor">
    <cofactor evidence="1">
        <name>FAD</name>
        <dbReference type="ChEBI" id="CHEBI:57692"/>
    </cofactor>
</comment>
<protein>
    <submittedName>
        <fullName evidence="10">Heterodisulfide reductase subunit A</fullName>
    </submittedName>
</protein>
<dbReference type="PROSITE" id="PS51379">
    <property type="entry name" value="4FE4S_FER_2"/>
    <property type="match status" value="4"/>
</dbReference>